<dbReference type="OrthoDB" id="5236983at2759"/>
<dbReference type="AlphaFoldDB" id="A0A8H6ALZ9"/>
<feature type="region of interest" description="Disordered" evidence="1">
    <location>
        <begin position="224"/>
        <end position="369"/>
    </location>
</feature>
<dbReference type="GeneID" id="59264389"/>
<organism evidence="2 3">
    <name type="scientific">Botrytis fragariae</name>
    <dbReference type="NCBI Taxonomy" id="1964551"/>
    <lineage>
        <taxon>Eukaryota</taxon>
        <taxon>Fungi</taxon>
        <taxon>Dikarya</taxon>
        <taxon>Ascomycota</taxon>
        <taxon>Pezizomycotina</taxon>
        <taxon>Leotiomycetes</taxon>
        <taxon>Helotiales</taxon>
        <taxon>Sclerotiniaceae</taxon>
        <taxon>Botrytis</taxon>
    </lineage>
</organism>
<keyword evidence="3" id="KW-1185">Reference proteome</keyword>
<evidence type="ECO:0000256" key="1">
    <source>
        <dbReference type="SAM" id="MobiDB-lite"/>
    </source>
</evidence>
<reference evidence="2 3" key="1">
    <citation type="journal article" date="2020" name="Phytopathology">
        <title>A high-quality genome resource of Botrytis fragariae, a new and rapidly spreading fungal pathogen causing strawberry gray mold in the U.S.A.</title>
        <authorList>
            <person name="Wu Y."/>
            <person name="Saski C.A."/>
            <person name="Schnabel G."/>
            <person name="Xiao S."/>
            <person name="Hu M."/>
        </authorList>
    </citation>
    <scope>NUCLEOTIDE SEQUENCE [LARGE SCALE GENOMIC DNA]</scope>
    <source>
        <strain evidence="2 3">BVB16</strain>
    </source>
</reference>
<evidence type="ECO:0000313" key="2">
    <source>
        <dbReference type="EMBL" id="KAF5870218.1"/>
    </source>
</evidence>
<comment type="caution">
    <text evidence="2">The sequence shown here is derived from an EMBL/GenBank/DDBJ whole genome shotgun (WGS) entry which is preliminary data.</text>
</comment>
<evidence type="ECO:0000313" key="3">
    <source>
        <dbReference type="Proteomes" id="UP000531561"/>
    </source>
</evidence>
<proteinExistence type="predicted"/>
<dbReference type="RefSeq" id="XP_037189165.1">
    <property type="nucleotide sequence ID" value="XM_037340697.1"/>
</dbReference>
<feature type="compositionally biased region" description="Polar residues" evidence="1">
    <location>
        <begin position="352"/>
        <end position="361"/>
    </location>
</feature>
<feature type="compositionally biased region" description="Basic and acidic residues" evidence="1">
    <location>
        <begin position="236"/>
        <end position="248"/>
    </location>
</feature>
<feature type="compositionally biased region" description="Basic and acidic residues" evidence="1">
    <location>
        <begin position="265"/>
        <end position="351"/>
    </location>
</feature>
<sequence length="369" mass="42053">MGCKHKYLEESAKQNLFEGRATRKNKILTVNHHQTSYLAEFLVKNAPHQLSGLTKVQLEARSLSGKGKCDVSVFAEKLSEHDAESESCLDLVREFTTDYVTIYDRLFLFGSFLAAGRMSYNVKRRPESTKEMMTMTTFKQPDSDGQITHTIIHLLVKADPDDNTKEQVMGWLDAAYAIEIASLKLLYNDVNLSRRAMLCWDITCGKIPLPKGSLLRKWDMIGPSRQKQVPVPPLRSAEKIDNVAEKSSEPPTVEKQLPHHPNKKLGGDNDKREGTGIRGKSERREKRIPLESDERKKEHEKSELSSKNVERGKGREQREPPRSGGREERDSSRKDDRSERLDLRKNGENESRSSSLETQPANRGFKKHI</sequence>
<name>A0A8H6ALZ9_9HELO</name>
<dbReference type="EMBL" id="JABFCT010000015">
    <property type="protein sequence ID" value="KAF5870218.1"/>
    <property type="molecule type" value="Genomic_DNA"/>
</dbReference>
<protein>
    <submittedName>
        <fullName evidence="2">Uncharacterized protein</fullName>
    </submittedName>
</protein>
<accession>A0A8H6ALZ9</accession>
<dbReference type="Proteomes" id="UP000531561">
    <property type="component" value="Unassembled WGS sequence"/>
</dbReference>
<gene>
    <name evidence="2" type="ORF">Bfra_010364</name>
</gene>